<gene>
    <name evidence="2" type="ORF">VN97_g11675</name>
</gene>
<protein>
    <submittedName>
        <fullName evidence="2">Uncharacterized protein</fullName>
    </submittedName>
</protein>
<reference evidence="2" key="1">
    <citation type="submission" date="2015-06" db="EMBL/GenBank/DDBJ databases">
        <authorList>
            <person name="Nguyen H."/>
        </authorList>
    </citation>
    <scope>NUCLEOTIDE SEQUENCE</scope>
    <source>
        <strain evidence="2">DAOM 180753</strain>
    </source>
</reference>
<sequence>MAGQQTRARRENPQPPPENDDMPLPQAQGQGLSPPPYNTRGSTQSAPQDIPMSGTGTGFVPIDPIFHEAPPLTYGTSASIGSEMLEEIKRIFAFNCASSLYPHLKNGLTTDPQMRSTVFFVLESLFEAEFNDQSDGSNNDNVLNDNENSRSQR</sequence>
<organism evidence="2 3">
    <name type="scientific">Penicillium thymicola</name>
    <dbReference type="NCBI Taxonomy" id="293382"/>
    <lineage>
        <taxon>Eukaryota</taxon>
        <taxon>Fungi</taxon>
        <taxon>Dikarya</taxon>
        <taxon>Ascomycota</taxon>
        <taxon>Pezizomycotina</taxon>
        <taxon>Eurotiomycetes</taxon>
        <taxon>Eurotiomycetidae</taxon>
        <taxon>Eurotiales</taxon>
        <taxon>Aspergillaceae</taxon>
        <taxon>Penicillium</taxon>
    </lineage>
</organism>
<name>A0AAI9X2T3_PENTH</name>
<evidence type="ECO:0000313" key="3">
    <source>
        <dbReference type="Proteomes" id="UP001227192"/>
    </source>
</evidence>
<reference evidence="2" key="2">
    <citation type="journal article" date="2016" name="Fungal Biol.">
        <title>Ochratoxin A production by Penicillium thymicola.</title>
        <authorList>
            <person name="Nguyen H.D.T."/>
            <person name="McMullin D.R."/>
            <person name="Ponomareva E."/>
            <person name="Riley R."/>
            <person name="Pomraning K.R."/>
            <person name="Baker S.E."/>
            <person name="Seifert K.A."/>
        </authorList>
    </citation>
    <scope>NUCLEOTIDE SEQUENCE</scope>
    <source>
        <strain evidence="2">DAOM 180753</strain>
    </source>
</reference>
<evidence type="ECO:0000313" key="2">
    <source>
        <dbReference type="EMBL" id="KAJ9481785.1"/>
    </source>
</evidence>
<evidence type="ECO:0000256" key="1">
    <source>
        <dbReference type="SAM" id="MobiDB-lite"/>
    </source>
</evidence>
<proteinExistence type="predicted"/>
<comment type="caution">
    <text evidence="2">The sequence shown here is derived from an EMBL/GenBank/DDBJ whole genome shotgun (WGS) entry which is preliminary data.</text>
</comment>
<feature type="compositionally biased region" description="Low complexity" evidence="1">
    <location>
        <begin position="134"/>
        <end position="146"/>
    </location>
</feature>
<feature type="region of interest" description="Disordered" evidence="1">
    <location>
        <begin position="130"/>
        <end position="153"/>
    </location>
</feature>
<dbReference type="AlphaFoldDB" id="A0AAI9X2T3"/>
<keyword evidence="3" id="KW-1185">Reference proteome</keyword>
<dbReference type="EMBL" id="LACB01000683">
    <property type="protein sequence ID" value="KAJ9481785.1"/>
    <property type="molecule type" value="Genomic_DNA"/>
</dbReference>
<accession>A0AAI9X2T3</accession>
<feature type="region of interest" description="Disordered" evidence="1">
    <location>
        <begin position="1"/>
        <end position="68"/>
    </location>
</feature>
<dbReference type="Proteomes" id="UP001227192">
    <property type="component" value="Unassembled WGS sequence"/>
</dbReference>